<keyword evidence="1" id="KW-0472">Membrane</keyword>
<name>A0A3D8V9J2_9BACI</name>
<sequence>MLIMFSCTFAPAAESYTMHLKERNKMMTMVVHIGCHLFYTTNIVILLGMEVKGIEIKNDDGNWLDDNENTVIIIFHDI</sequence>
<evidence type="ECO:0000313" key="2">
    <source>
        <dbReference type="EMBL" id="RDY65721.1"/>
    </source>
</evidence>
<accession>A0A3D8V9J2</accession>
<protein>
    <submittedName>
        <fullName evidence="2">Uncharacterized protein</fullName>
    </submittedName>
</protein>
<reference evidence="2 3" key="1">
    <citation type="submission" date="2018-08" db="EMBL/GenBank/DDBJ databases">
        <title>Genome sequence of strict halophilic Halobacillus trueperi SS1 isolated from Lunsu, a salty water body of North West Himalayas.</title>
        <authorList>
            <person name="Gupta S."/>
            <person name="Sharma P."/>
            <person name="Dev K."/>
            <person name="Baumler D."/>
            <person name="Sourirajan A."/>
        </authorList>
    </citation>
    <scope>NUCLEOTIDE SEQUENCE [LARGE SCALE GENOMIC DNA]</scope>
    <source>
        <strain evidence="2 3">SS1</strain>
    </source>
</reference>
<proteinExistence type="predicted"/>
<keyword evidence="1" id="KW-1133">Transmembrane helix</keyword>
<dbReference type="AlphaFoldDB" id="A0A3D8V9J2"/>
<feature type="transmembrane region" description="Helical" evidence="1">
    <location>
        <begin position="31"/>
        <end position="49"/>
    </location>
</feature>
<keyword evidence="1" id="KW-0812">Transmembrane</keyword>
<dbReference type="EMBL" id="QTLC01000112">
    <property type="protein sequence ID" value="RDY65721.1"/>
    <property type="molecule type" value="Genomic_DNA"/>
</dbReference>
<organism evidence="2 3">
    <name type="scientific">Halobacillus trueperi</name>
    <dbReference type="NCBI Taxonomy" id="156205"/>
    <lineage>
        <taxon>Bacteria</taxon>
        <taxon>Bacillati</taxon>
        <taxon>Bacillota</taxon>
        <taxon>Bacilli</taxon>
        <taxon>Bacillales</taxon>
        <taxon>Bacillaceae</taxon>
        <taxon>Halobacillus</taxon>
    </lineage>
</organism>
<comment type="caution">
    <text evidence="2">The sequence shown here is derived from an EMBL/GenBank/DDBJ whole genome shotgun (WGS) entry which is preliminary data.</text>
</comment>
<evidence type="ECO:0000313" key="3">
    <source>
        <dbReference type="Proteomes" id="UP000257032"/>
    </source>
</evidence>
<dbReference type="Proteomes" id="UP000257032">
    <property type="component" value="Unassembled WGS sequence"/>
</dbReference>
<evidence type="ECO:0000256" key="1">
    <source>
        <dbReference type="SAM" id="Phobius"/>
    </source>
</evidence>
<gene>
    <name evidence="2" type="ORF">DXT76_21730</name>
</gene>